<dbReference type="RefSeq" id="XP_062687688.1">
    <property type="nucleotide sequence ID" value="XM_062841509.1"/>
</dbReference>
<dbReference type="AlphaFoldDB" id="A0AAJ0HY01"/>
<gene>
    <name evidence="1" type="ORF">B0T23DRAFT_58653</name>
</gene>
<protein>
    <submittedName>
        <fullName evidence="1">Uncharacterized protein</fullName>
    </submittedName>
</protein>
<dbReference type="EMBL" id="JAULSX010000016">
    <property type="protein sequence ID" value="KAK3484552.1"/>
    <property type="molecule type" value="Genomic_DNA"/>
</dbReference>
<evidence type="ECO:0000313" key="1">
    <source>
        <dbReference type="EMBL" id="KAK3484552.1"/>
    </source>
</evidence>
<accession>A0AAJ0HY01</accession>
<sequence>METKPTGCLRRLKMGLKVLDGSFTVHQPARESCFVVSASRLAANLEKNTSLQRQPAVQSANKDFGGCVDVWFLCVASEWGQR</sequence>
<comment type="caution">
    <text evidence="1">The sequence shown here is derived from an EMBL/GenBank/DDBJ whole genome shotgun (WGS) entry which is preliminary data.</text>
</comment>
<dbReference type="Proteomes" id="UP001285908">
    <property type="component" value="Unassembled WGS sequence"/>
</dbReference>
<dbReference type="GeneID" id="87879131"/>
<proteinExistence type="predicted"/>
<evidence type="ECO:0000313" key="2">
    <source>
        <dbReference type="Proteomes" id="UP001285908"/>
    </source>
</evidence>
<organism evidence="1 2">
    <name type="scientific">Neurospora hispaniola</name>
    <dbReference type="NCBI Taxonomy" id="588809"/>
    <lineage>
        <taxon>Eukaryota</taxon>
        <taxon>Fungi</taxon>
        <taxon>Dikarya</taxon>
        <taxon>Ascomycota</taxon>
        <taxon>Pezizomycotina</taxon>
        <taxon>Sordariomycetes</taxon>
        <taxon>Sordariomycetidae</taxon>
        <taxon>Sordariales</taxon>
        <taxon>Sordariaceae</taxon>
        <taxon>Neurospora</taxon>
    </lineage>
</organism>
<name>A0AAJ0HY01_9PEZI</name>
<keyword evidence="2" id="KW-1185">Reference proteome</keyword>
<reference evidence="1 2" key="1">
    <citation type="journal article" date="2023" name="Mol. Phylogenet. Evol.">
        <title>Genome-scale phylogeny and comparative genomics of the fungal order Sordariales.</title>
        <authorList>
            <person name="Hensen N."/>
            <person name="Bonometti L."/>
            <person name="Westerberg I."/>
            <person name="Brannstrom I.O."/>
            <person name="Guillou S."/>
            <person name="Cros-Aarteil S."/>
            <person name="Calhoun S."/>
            <person name="Haridas S."/>
            <person name="Kuo A."/>
            <person name="Mondo S."/>
            <person name="Pangilinan J."/>
            <person name="Riley R."/>
            <person name="LaButti K."/>
            <person name="Andreopoulos B."/>
            <person name="Lipzen A."/>
            <person name="Chen C."/>
            <person name="Yan M."/>
            <person name="Daum C."/>
            <person name="Ng V."/>
            <person name="Clum A."/>
            <person name="Steindorff A."/>
            <person name="Ohm R.A."/>
            <person name="Martin F."/>
            <person name="Silar P."/>
            <person name="Natvig D.O."/>
            <person name="Lalanne C."/>
            <person name="Gautier V."/>
            <person name="Ament-Velasquez S.L."/>
            <person name="Kruys A."/>
            <person name="Hutchinson M.I."/>
            <person name="Powell A.J."/>
            <person name="Barry K."/>
            <person name="Miller A.N."/>
            <person name="Grigoriev I.V."/>
            <person name="Debuchy R."/>
            <person name="Gladieux P."/>
            <person name="Hiltunen Thoren M."/>
            <person name="Johannesson H."/>
        </authorList>
    </citation>
    <scope>NUCLEOTIDE SEQUENCE [LARGE SCALE GENOMIC DNA]</scope>
    <source>
        <strain evidence="1 2">FGSC 10403</strain>
    </source>
</reference>